<feature type="domain" description="ABC3 transporter permease C-terminal" evidence="7">
    <location>
        <begin position="320"/>
        <end position="431"/>
    </location>
</feature>
<feature type="transmembrane region" description="Helical" evidence="6">
    <location>
        <begin position="451"/>
        <end position="472"/>
    </location>
</feature>
<feature type="transmembrane region" description="Helical" evidence="6">
    <location>
        <begin position="693"/>
        <end position="717"/>
    </location>
</feature>
<feature type="transmembrane region" description="Helical" evidence="6">
    <location>
        <begin position="16"/>
        <end position="37"/>
    </location>
</feature>
<comment type="caution">
    <text evidence="9">The sequence shown here is derived from an EMBL/GenBank/DDBJ whole genome shotgun (WGS) entry which is preliminary data.</text>
</comment>
<proteinExistence type="predicted"/>
<keyword evidence="5 6" id="KW-0472">Membrane</keyword>
<name>A0A3E1P7A1_9BACT</name>
<comment type="subcellular location">
    <subcellularLocation>
        <location evidence="1">Cell membrane</location>
        <topology evidence="1">Multi-pass membrane protein</topology>
    </subcellularLocation>
</comment>
<keyword evidence="2" id="KW-1003">Cell membrane</keyword>
<dbReference type="InterPro" id="IPR025857">
    <property type="entry name" value="MacB_PCD"/>
</dbReference>
<feature type="domain" description="MacB-like periplasmic core" evidence="8">
    <location>
        <begin position="17"/>
        <end position="271"/>
    </location>
</feature>
<evidence type="ECO:0000313" key="10">
    <source>
        <dbReference type="Proteomes" id="UP000261174"/>
    </source>
</evidence>
<evidence type="ECO:0000256" key="5">
    <source>
        <dbReference type="ARBA" id="ARBA00023136"/>
    </source>
</evidence>
<dbReference type="PANTHER" id="PTHR30572:SF18">
    <property type="entry name" value="ABC-TYPE MACROLIDE FAMILY EXPORT SYSTEM PERMEASE COMPONENT 2"/>
    <property type="match status" value="1"/>
</dbReference>
<feature type="transmembrane region" description="Helical" evidence="6">
    <location>
        <begin position="365"/>
        <end position="388"/>
    </location>
</feature>
<dbReference type="RefSeq" id="WP_116851414.1">
    <property type="nucleotide sequence ID" value="NZ_QTJV01000001.1"/>
</dbReference>
<feature type="transmembrane region" description="Helical" evidence="6">
    <location>
        <begin position="408"/>
        <end position="430"/>
    </location>
</feature>
<dbReference type="AlphaFoldDB" id="A0A3E1P7A1"/>
<dbReference type="Pfam" id="PF12704">
    <property type="entry name" value="MacB_PCD"/>
    <property type="match status" value="2"/>
</dbReference>
<evidence type="ECO:0000313" key="9">
    <source>
        <dbReference type="EMBL" id="RFM36069.1"/>
    </source>
</evidence>
<feature type="domain" description="ABC3 transporter permease C-terminal" evidence="7">
    <location>
        <begin position="697"/>
        <end position="797"/>
    </location>
</feature>
<organism evidence="9 10">
    <name type="scientific">Chitinophaga silvisoli</name>
    <dbReference type="NCBI Taxonomy" id="2291814"/>
    <lineage>
        <taxon>Bacteria</taxon>
        <taxon>Pseudomonadati</taxon>
        <taxon>Bacteroidota</taxon>
        <taxon>Chitinophagia</taxon>
        <taxon>Chitinophagales</taxon>
        <taxon>Chitinophagaceae</taxon>
        <taxon>Chitinophaga</taxon>
    </lineage>
</organism>
<feature type="transmembrane region" description="Helical" evidence="6">
    <location>
        <begin position="778"/>
        <end position="798"/>
    </location>
</feature>
<gene>
    <name evidence="9" type="ORF">DXN04_00710</name>
</gene>
<sequence length="817" mass="91183">MLKIAIRHILRFKKTAALNIAGLAIGIAAALIIFMIIRFETSFDTQQPNYKNIYRIVTQTDYSTGVQYNSGVSTGVPDALRTEFPQMEKVAALQAIQGSQFSASRNSQAKDDNIKQDLSQSIKQNPSPNIKEDPSPNTFREDAGTYFIEPSWFDLFHQKWLSGSPSQLAAPDVAALDKSTAEKYFGTWQHALGQILTLDNKYPLKIIGILDNAPANTDFPLRIVVSFETLRQHPDDYSYVKNDWSGMTGQHQVFVQLALNTPPEAISTRLKSFSKDHFANQIIKVRTLLLLPLKENHFDNRFSYIVPHVSSHTSLLTLSFIGMLILLMAIINFINLSTAQSAIRAKEIGIRKVLGSLRIQLIKDLLLETAILVSMAMVLGAGIAQLSLPAVSKQFAHLPVSIWSIENAVFLCTVVIVVTLFAGIYPAFILSGYQPLRAFKPQPGAFSVRRGLIITQFAISQIMIICVIVAMAQVHLLQSADLGFNKDAVYTVPGFGNYDLNAADALKTRLKQYAGFTSITLANMPPAANSNWMDVFYFDQGAIASSYNIDIRVGDADYVRTFGLQLIAGRNYRDGKNIRELLINQTFARELGYNDPANAIGHTLKIGNTGEWHQIVGVIKDFTNNTLREHIRPSVVMPWREACWLTCVRLNDFKMVEVLKDEWMKAFPGYVFNGSFLTQQMQSFYQQEQQLSLLYRLFAGIAIFISCLGLYGMVSFMAVQKQKEIGIRKVLGASVMHILYLFWKEFLVLVGIAFLIAAPAGWWLMNNWLQHFALRTEVGATVFLTAMIASVAIALLTVSHKAMTAALTNPVKSIQTE</sequence>
<protein>
    <submittedName>
        <fullName evidence="9">ABC transporter permease</fullName>
    </submittedName>
</protein>
<evidence type="ECO:0000256" key="1">
    <source>
        <dbReference type="ARBA" id="ARBA00004651"/>
    </source>
</evidence>
<dbReference type="Proteomes" id="UP000261174">
    <property type="component" value="Unassembled WGS sequence"/>
</dbReference>
<keyword evidence="3 6" id="KW-0812">Transmembrane</keyword>
<reference evidence="9 10" key="1">
    <citation type="submission" date="2018-08" db="EMBL/GenBank/DDBJ databases">
        <title>Chitinophaga sp. K20C18050901, a novel bacterium isolated from forest soil.</title>
        <authorList>
            <person name="Wang C."/>
        </authorList>
    </citation>
    <scope>NUCLEOTIDE SEQUENCE [LARGE SCALE GENOMIC DNA]</scope>
    <source>
        <strain evidence="9 10">K20C18050901</strain>
    </source>
</reference>
<evidence type="ECO:0000256" key="3">
    <source>
        <dbReference type="ARBA" id="ARBA00022692"/>
    </source>
</evidence>
<dbReference type="InterPro" id="IPR003838">
    <property type="entry name" value="ABC3_permease_C"/>
</dbReference>
<evidence type="ECO:0000256" key="4">
    <source>
        <dbReference type="ARBA" id="ARBA00022989"/>
    </source>
</evidence>
<dbReference type="InterPro" id="IPR050250">
    <property type="entry name" value="Macrolide_Exporter_MacB"/>
</dbReference>
<keyword evidence="4 6" id="KW-1133">Transmembrane helix</keyword>
<evidence type="ECO:0000259" key="8">
    <source>
        <dbReference type="Pfam" id="PF12704"/>
    </source>
</evidence>
<dbReference type="GO" id="GO:0022857">
    <property type="term" value="F:transmembrane transporter activity"/>
    <property type="evidence" value="ECO:0007669"/>
    <property type="project" value="TreeGrafter"/>
</dbReference>
<feature type="transmembrane region" description="Helical" evidence="6">
    <location>
        <begin position="738"/>
        <end position="758"/>
    </location>
</feature>
<keyword evidence="10" id="KW-1185">Reference proteome</keyword>
<dbReference type="PANTHER" id="PTHR30572">
    <property type="entry name" value="MEMBRANE COMPONENT OF TRANSPORTER-RELATED"/>
    <property type="match status" value="1"/>
</dbReference>
<feature type="transmembrane region" description="Helical" evidence="6">
    <location>
        <begin position="315"/>
        <end position="336"/>
    </location>
</feature>
<dbReference type="EMBL" id="QTJV01000001">
    <property type="protein sequence ID" value="RFM36069.1"/>
    <property type="molecule type" value="Genomic_DNA"/>
</dbReference>
<dbReference type="OrthoDB" id="1451596at2"/>
<dbReference type="Pfam" id="PF02687">
    <property type="entry name" value="FtsX"/>
    <property type="match status" value="2"/>
</dbReference>
<feature type="domain" description="MacB-like periplasmic core" evidence="8">
    <location>
        <begin position="464"/>
        <end position="642"/>
    </location>
</feature>
<dbReference type="GO" id="GO:0005886">
    <property type="term" value="C:plasma membrane"/>
    <property type="evidence" value="ECO:0007669"/>
    <property type="project" value="UniProtKB-SubCell"/>
</dbReference>
<accession>A0A3E1P7A1</accession>
<evidence type="ECO:0000259" key="7">
    <source>
        <dbReference type="Pfam" id="PF02687"/>
    </source>
</evidence>
<evidence type="ECO:0000256" key="6">
    <source>
        <dbReference type="SAM" id="Phobius"/>
    </source>
</evidence>
<evidence type="ECO:0000256" key="2">
    <source>
        <dbReference type="ARBA" id="ARBA00022475"/>
    </source>
</evidence>